<evidence type="ECO:0000313" key="2">
    <source>
        <dbReference type="Proteomes" id="UP000248329"/>
    </source>
</evidence>
<proteinExistence type="predicted"/>
<evidence type="ECO:0000313" key="1">
    <source>
        <dbReference type="EMBL" id="PXF62186.1"/>
    </source>
</evidence>
<comment type="caution">
    <text evidence="1">The sequence shown here is derived from an EMBL/GenBank/DDBJ whole genome shotgun (WGS) entry which is preliminary data.</text>
</comment>
<dbReference type="EMBL" id="PQXF01000001">
    <property type="protein sequence ID" value="PXF62186.1"/>
    <property type="molecule type" value="Genomic_DNA"/>
</dbReference>
<dbReference type="Proteomes" id="UP000248329">
    <property type="component" value="Unassembled WGS sequence"/>
</dbReference>
<organism evidence="1 2">
    <name type="scientific">Candidatus Methanogaster sp</name>
    <dbReference type="NCBI Taxonomy" id="3386292"/>
    <lineage>
        <taxon>Archaea</taxon>
        <taxon>Methanobacteriati</taxon>
        <taxon>Methanobacteriota</taxon>
        <taxon>Stenosarchaea group</taxon>
        <taxon>Methanomicrobia</taxon>
        <taxon>Methanosarcinales</taxon>
        <taxon>ANME-2 cluster</taxon>
        <taxon>Candidatus Methanogasteraceae</taxon>
        <taxon>Candidatus Methanogaster</taxon>
    </lineage>
</organism>
<gene>
    <name evidence="1" type="ORF">C4B59_00830</name>
</gene>
<name>A0AC61L6Z2_9EURY</name>
<sequence length="937" mass="97864">MNNTELRTFSIGLLILLLSGVACAGATTVSIADATVKPGDVITLPIMIGNITDYGTGTINIEYDPSVAHIINVTDGPKSYVAAHNVNNTLGFFNISASNPYGVSGDIIFANVTFKAIRDGSTPLNLTVTLLGDISYNEIPATKSDGSIKVKASQPPKPFFIHGYVCYENGTPCNNPSVNITNLNTYEEWQCETSGGSNYHQISLSSGIDLNATEVLRFDATDGTSTSVTDHTITQDEVDAGGFEYNITLEILSSDTTVSIGSAEGRVGDSVNVSINITDAPSIGAMDIRVAYNASILGATNVVNGSMIEGLPAPLVAYHIGYVDVNISFATYPEAVNGDGELFIVTFDVVGGSAGDSSPLDLEAEAYMMDLSPVALETEDGVVTVTGGAPDPAPYLVAYVISNTTISPDGDGIMDDTEIDVEFSEPVDAAIRIKDATGVIKTLYTDSGVTDPDPQTWDGTYDNGSIVADGTYQVNVTMDDGVNPVVCNNTGSITVMVDTTITSVSIADVTAEPGDTVTVPIMVNDMTDYGAGTINIAYDPSVVHVTNVTSSPDSEVLAFNPDNVAGLTRISALNTDGASGNFVFANVEFTAVGSSGDSTQLNLDVVTLYDTSYNAIPTIVNNGSLTILSSGDPAPYPVAYVISNTTISPNGDGIMDDTEIDVEFSEPVNATILIEDATGVIRTLYTGSGVTDPDPQTWDGTDGNGDIVADGTYQVNVTMDDGVNPVVYDNTKSITVMPDTTTTSVSIPDVSAIGVITVPITIENVSNVGSCQLTLDYDPDVVIALDASSDFDSLFANFEDAASGSVSILAYQTSNPGLDGNVLFADVTFVAVGAIGSSTPLDIKVTTLTDATPNCNPIPYTIRNGSFTMFLNGDVNGDNKVDVADCMYLAKHLLGVSGFETIVEDAADVNGNGEIEASDCMYLAKHLAGMDGFEVLK</sequence>
<accession>A0AC61L6Z2</accession>
<protein>
    <submittedName>
        <fullName evidence="1">Uncharacterized protein</fullName>
    </submittedName>
</protein>
<reference evidence="1" key="1">
    <citation type="submission" date="2018-01" db="EMBL/GenBank/DDBJ databases">
        <authorList>
            <person name="Krukenberg V."/>
        </authorList>
    </citation>
    <scope>NUCLEOTIDE SEQUENCE</scope>
    <source>
        <strain evidence="1">E20ANME2</strain>
    </source>
</reference>